<evidence type="ECO:0000256" key="6">
    <source>
        <dbReference type="ARBA" id="ARBA00035136"/>
    </source>
</evidence>
<evidence type="ECO:0000256" key="5">
    <source>
        <dbReference type="ARBA" id="ARBA00023274"/>
    </source>
</evidence>
<dbReference type="HAMAP" id="MF_00500">
    <property type="entry name" value="Ribosomal_bS20"/>
    <property type="match status" value="1"/>
</dbReference>
<keyword evidence="9" id="KW-1185">Reference proteome</keyword>
<keyword evidence="4 7" id="KW-0689">Ribosomal protein</keyword>
<evidence type="ECO:0000256" key="3">
    <source>
        <dbReference type="ARBA" id="ARBA00022884"/>
    </source>
</evidence>
<evidence type="ECO:0000256" key="1">
    <source>
        <dbReference type="ARBA" id="ARBA00007634"/>
    </source>
</evidence>
<evidence type="ECO:0000256" key="7">
    <source>
        <dbReference type="HAMAP-Rule" id="MF_00500"/>
    </source>
</evidence>
<keyword evidence="5 7" id="KW-0687">Ribonucleoprotein</keyword>
<evidence type="ECO:0000256" key="2">
    <source>
        <dbReference type="ARBA" id="ARBA00022730"/>
    </source>
</evidence>
<dbReference type="KEGG" id="mphe:HGG69_02500"/>
<keyword evidence="3 7" id="KW-0694">RNA-binding</keyword>
<comment type="similarity">
    <text evidence="1 7">Belongs to the bacterial ribosomal protein bS20 family.</text>
</comment>
<sequence length="90" mass="9900">MANIKSKQKSITTNEKARVRNAAIKSRVRTAIKKVKLAAMKNDEQLVKLVQDAHHEIDKAVAKGVLHKNNGARKASRLDAFVAKNALTQA</sequence>
<dbReference type="RefSeq" id="WP_169605216.1">
    <property type="nucleotide sequence ID" value="NZ_CP051481.1"/>
</dbReference>
<dbReference type="GO" id="GO:0005829">
    <property type="term" value="C:cytosol"/>
    <property type="evidence" value="ECO:0007669"/>
    <property type="project" value="TreeGrafter"/>
</dbReference>
<dbReference type="GO" id="GO:0006412">
    <property type="term" value="P:translation"/>
    <property type="evidence" value="ECO:0007669"/>
    <property type="project" value="UniProtKB-UniRule"/>
</dbReference>
<protein>
    <recommendedName>
        <fullName evidence="6 7">Small ribosomal subunit protein bS20</fullName>
    </recommendedName>
</protein>
<organism evidence="8 9">
    <name type="scientific">Mycoplasma phocoenae</name>
    <dbReference type="NCBI Taxonomy" id="754517"/>
    <lineage>
        <taxon>Bacteria</taxon>
        <taxon>Bacillati</taxon>
        <taxon>Mycoplasmatota</taxon>
        <taxon>Mollicutes</taxon>
        <taxon>Mycoplasmataceae</taxon>
        <taxon>Mycoplasma</taxon>
    </lineage>
</organism>
<dbReference type="GO" id="GO:0003735">
    <property type="term" value="F:structural constituent of ribosome"/>
    <property type="evidence" value="ECO:0007669"/>
    <property type="project" value="InterPro"/>
</dbReference>
<reference evidence="8 9" key="1">
    <citation type="submission" date="2020-04" db="EMBL/GenBank/DDBJ databases">
        <title>Novel Mycoplasma species detected in Phocoena phocoena (harbor porpoise) from the USA.</title>
        <authorList>
            <person name="Volokhov D.V."/>
        </authorList>
    </citation>
    <scope>NUCLEOTIDE SEQUENCE [LARGE SCALE GENOMIC DNA]</scope>
    <source>
        <strain evidence="8 9">Phocoena C-264-GEN</strain>
    </source>
</reference>
<dbReference type="InterPro" id="IPR036510">
    <property type="entry name" value="Ribosomal_bS20_sf"/>
</dbReference>
<dbReference type="GO" id="GO:0015935">
    <property type="term" value="C:small ribosomal subunit"/>
    <property type="evidence" value="ECO:0007669"/>
    <property type="project" value="TreeGrafter"/>
</dbReference>
<dbReference type="SUPFAM" id="SSF46992">
    <property type="entry name" value="Ribosomal protein S20"/>
    <property type="match status" value="1"/>
</dbReference>
<keyword evidence="2 7" id="KW-0699">rRNA-binding</keyword>
<dbReference type="GO" id="GO:0070181">
    <property type="term" value="F:small ribosomal subunit rRNA binding"/>
    <property type="evidence" value="ECO:0007669"/>
    <property type="project" value="TreeGrafter"/>
</dbReference>
<evidence type="ECO:0000256" key="4">
    <source>
        <dbReference type="ARBA" id="ARBA00022980"/>
    </source>
</evidence>
<dbReference type="AlphaFoldDB" id="A0A858U7C4"/>
<dbReference type="EMBL" id="CP051481">
    <property type="protein sequence ID" value="QJG67165.1"/>
    <property type="molecule type" value="Genomic_DNA"/>
</dbReference>
<dbReference type="PANTHER" id="PTHR33398">
    <property type="entry name" value="30S RIBOSOMAL PROTEIN S20"/>
    <property type="match status" value="1"/>
</dbReference>
<dbReference type="Proteomes" id="UP000501060">
    <property type="component" value="Chromosome"/>
</dbReference>
<comment type="function">
    <text evidence="7">Binds directly to 16S ribosomal RNA.</text>
</comment>
<dbReference type="InterPro" id="IPR002583">
    <property type="entry name" value="Ribosomal_bS20"/>
</dbReference>
<gene>
    <name evidence="7" type="primary">rpsT</name>
    <name evidence="8" type="ORF">HGG69_02500</name>
</gene>
<dbReference type="PANTHER" id="PTHR33398:SF1">
    <property type="entry name" value="SMALL RIBOSOMAL SUBUNIT PROTEIN BS20C"/>
    <property type="match status" value="1"/>
</dbReference>
<name>A0A858U7C4_9MOLU</name>
<accession>A0A858U7C4</accession>
<evidence type="ECO:0000313" key="8">
    <source>
        <dbReference type="EMBL" id="QJG67165.1"/>
    </source>
</evidence>
<dbReference type="Gene3D" id="1.20.58.110">
    <property type="entry name" value="Ribosomal protein S20"/>
    <property type="match status" value="1"/>
</dbReference>
<proteinExistence type="inferred from homology"/>
<dbReference type="NCBIfam" id="TIGR00029">
    <property type="entry name" value="S20"/>
    <property type="match status" value="1"/>
</dbReference>
<dbReference type="Pfam" id="PF01649">
    <property type="entry name" value="Ribosomal_S20p"/>
    <property type="match status" value="1"/>
</dbReference>
<evidence type="ECO:0000313" key="9">
    <source>
        <dbReference type="Proteomes" id="UP000501060"/>
    </source>
</evidence>